<evidence type="ECO:0000256" key="2">
    <source>
        <dbReference type="ARBA" id="ARBA00021549"/>
    </source>
</evidence>
<evidence type="ECO:0000256" key="3">
    <source>
        <dbReference type="ARBA" id="ARBA00022475"/>
    </source>
</evidence>
<accession>A0A841HIV8</accession>
<dbReference type="InterPro" id="IPR045584">
    <property type="entry name" value="Pilin-like"/>
</dbReference>
<name>A0A841HIV8_9GAMM</name>
<dbReference type="SUPFAM" id="SSF54523">
    <property type="entry name" value="Pili subunits"/>
    <property type="match status" value="1"/>
</dbReference>
<evidence type="ECO:0000256" key="11">
    <source>
        <dbReference type="SAM" id="Phobius"/>
    </source>
</evidence>
<dbReference type="EMBL" id="JACHHZ010000001">
    <property type="protein sequence ID" value="MBB6092092.1"/>
    <property type="molecule type" value="Genomic_DNA"/>
</dbReference>
<keyword evidence="13" id="KW-1185">Reference proteome</keyword>
<proteinExistence type="predicted"/>
<keyword evidence="4" id="KW-0488">Methylation</keyword>
<dbReference type="AlphaFoldDB" id="A0A841HIV8"/>
<gene>
    <name evidence="12" type="ORF">HNQ60_000938</name>
</gene>
<dbReference type="NCBIfam" id="TIGR02532">
    <property type="entry name" value="IV_pilin_GFxxxE"/>
    <property type="match status" value="1"/>
</dbReference>
<dbReference type="GO" id="GO:0015627">
    <property type="term" value="C:type II protein secretion system complex"/>
    <property type="evidence" value="ECO:0007669"/>
    <property type="project" value="InterPro"/>
</dbReference>
<evidence type="ECO:0000256" key="1">
    <source>
        <dbReference type="ARBA" id="ARBA00004377"/>
    </source>
</evidence>
<keyword evidence="8 11" id="KW-0472">Membrane</keyword>
<comment type="subcellular location">
    <subcellularLocation>
        <location evidence="1">Cell inner membrane</location>
        <topology evidence="1">Single-pass membrane protein</topology>
    </subcellularLocation>
</comment>
<feature type="region of interest" description="Disordered" evidence="10">
    <location>
        <begin position="190"/>
        <end position="221"/>
    </location>
</feature>
<dbReference type="PRINTS" id="PR00885">
    <property type="entry name" value="BCTERIALGSPH"/>
</dbReference>
<dbReference type="InterPro" id="IPR012902">
    <property type="entry name" value="N_methyl_site"/>
</dbReference>
<evidence type="ECO:0000256" key="6">
    <source>
        <dbReference type="ARBA" id="ARBA00022692"/>
    </source>
</evidence>
<reference evidence="12 13" key="1">
    <citation type="submission" date="2020-08" db="EMBL/GenBank/DDBJ databases">
        <title>Genomic Encyclopedia of Type Strains, Phase IV (KMG-IV): sequencing the most valuable type-strain genomes for metagenomic binning, comparative biology and taxonomic classification.</title>
        <authorList>
            <person name="Goeker M."/>
        </authorList>
    </citation>
    <scope>NUCLEOTIDE SEQUENCE [LARGE SCALE GENOMIC DNA]</scope>
    <source>
        <strain evidence="12 13">DSM 26723</strain>
    </source>
</reference>
<feature type="transmembrane region" description="Helical" evidence="11">
    <location>
        <begin position="28"/>
        <end position="49"/>
    </location>
</feature>
<dbReference type="GO" id="GO:0005886">
    <property type="term" value="C:plasma membrane"/>
    <property type="evidence" value="ECO:0007669"/>
    <property type="project" value="UniProtKB-SubCell"/>
</dbReference>
<dbReference type="GO" id="GO:0015628">
    <property type="term" value="P:protein secretion by the type II secretion system"/>
    <property type="evidence" value="ECO:0007669"/>
    <property type="project" value="InterPro"/>
</dbReference>
<evidence type="ECO:0000256" key="9">
    <source>
        <dbReference type="ARBA" id="ARBA00030775"/>
    </source>
</evidence>
<evidence type="ECO:0000256" key="10">
    <source>
        <dbReference type="SAM" id="MobiDB-lite"/>
    </source>
</evidence>
<dbReference type="InterPro" id="IPR049875">
    <property type="entry name" value="TypeII_GspH"/>
</dbReference>
<evidence type="ECO:0000256" key="4">
    <source>
        <dbReference type="ARBA" id="ARBA00022481"/>
    </source>
</evidence>
<keyword evidence="5" id="KW-0997">Cell inner membrane</keyword>
<keyword evidence="7 11" id="KW-1133">Transmembrane helix</keyword>
<organism evidence="12 13">
    <name type="scientific">Povalibacter uvarum</name>
    <dbReference type="NCBI Taxonomy" id="732238"/>
    <lineage>
        <taxon>Bacteria</taxon>
        <taxon>Pseudomonadati</taxon>
        <taxon>Pseudomonadota</taxon>
        <taxon>Gammaproteobacteria</taxon>
        <taxon>Steroidobacterales</taxon>
        <taxon>Steroidobacteraceae</taxon>
        <taxon>Povalibacter</taxon>
    </lineage>
</organism>
<keyword evidence="6 11" id="KW-0812">Transmembrane</keyword>
<feature type="compositionally biased region" description="Basic and acidic residues" evidence="10">
    <location>
        <begin position="206"/>
        <end position="221"/>
    </location>
</feature>
<dbReference type="InterPro" id="IPR002416">
    <property type="entry name" value="T2SS_protein-GspH"/>
</dbReference>
<dbReference type="Gene3D" id="3.55.40.10">
    <property type="entry name" value="minor pseudopilin epsh domain"/>
    <property type="match status" value="1"/>
</dbReference>
<sequence>MPGIRPSLPITGCRAFPRDAAGFTLMEILVVIVVIGVIVSAATLSVNILGRDRESQEEMERVWAVLQQAREEMELQGLDLGMFVSTRGYEFLRFDGRENRWMPMEGDRLFATRELPEGLRFRLWVESREIVMKRDGAVDRGDRDEDKKWPPQIMVLSSGDIMPFELQLERDSEPAKWRVEVLPDTDLRLEKREDTEPWQVVAQTKPPEDEKDKRDATKARR</sequence>
<dbReference type="RefSeq" id="WP_184329844.1">
    <property type="nucleotide sequence ID" value="NZ_JACHHZ010000001.1"/>
</dbReference>
<keyword evidence="3" id="KW-1003">Cell membrane</keyword>
<evidence type="ECO:0000256" key="7">
    <source>
        <dbReference type="ARBA" id="ARBA00022989"/>
    </source>
</evidence>
<evidence type="ECO:0000256" key="8">
    <source>
        <dbReference type="ARBA" id="ARBA00023136"/>
    </source>
</evidence>
<evidence type="ECO:0000313" key="12">
    <source>
        <dbReference type="EMBL" id="MBB6092092.1"/>
    </source>
</evidence>
<evidence type="ECO:0000256" key="5">
    <source>
        <dbReference type="ARBA" id="ARBA00022519"/>
    </source>
</evidence>
<dbReference type="Proteomes" id="UP000588068">
    <property type="component" value="Unassembled WGS sequence"/>
</dbReference>
<dbReference type="NCBIfam" id="TIGR01708">
    <property type="entry name" value="typeII_sec_gspH"/>
    <property type="match status" value="1"/>
</dbReference>
<protein>
    <recommendedName>
        <fullName evidence="2">Type II secretion system protein H</fullName>
    </recommendedName>
    <alternativeName>
        <fullName evidence="9">General secretion pathway protein H</fullName>
    </alternativeName>
</protein>
<comment type="caution">
    <text evidence="12">The sequence shown here is derived from an EMBL/GenBank/DDBJ whole genome shotgun (WGS) entry which is preliminary data.</text>
</comment>
<evidence type="ECO:0000313" key="13">
    <source>
        <dbReference type="Proteomes" id="UP000588068"/>
    </source>
</evidence>
<dbReference type="Pfam" id="PF07963">
    <property type="entry name" value="N_methyl"/>
    <property type="match status" value="1"/>
</dbReference>